<evidence type="ECO:0000313" key="3">
    <source>
        <dbReference type="Proteomes" id="UP000309133"/>
    </source>
</evidence>
<dbReference type="InterPro" id="IPR018959">
    <property type="entry name" value="DUF1989"/>
</dbReference>
<dbReference type="Pfam" id="PF09347">
    <property type="entry name" value="DUF1989"/>
    <property type="match status" value="1"/>
</dbReference>
<comment type="caution">
    <text evidence="2">The sequence shown here is derived from an EMBL/GenBank/DDBJ whole genome shotgun (WGS) entry which is preliminary data.</text>
</comment>
<dbReference type="AlphaFoldDB" id="A0A4V3WSV8"/>
<protein>
    <submittedName>
        <fullName evidence="2">Urea carboxylase-associated family protein</fullName>
    </submittedName>
</protein>
<gene>
    <name evidence="2" type="ORF">E6C64_11500</name>
</gene>
<evidence type="ECO:0000259" key="1">
    <source>
        <dbReference type="Pfam" id="PF09347"/>
    </source>
</evidence>
<accession>A0A4V3WSV8</accession>
<organism evidence="2 3">
    <name type="scientific">Naasia lichenicola</name>
    <dbReference type="NCBI Taxonomy" id="2565933"/>
    <lineage>
        <taxon>Bacteria</taxon>
        <taxon>Bacillati</taxon>
        <taxon>Actinomycetota</taxon>
        <taxon>Actinomycetes</taxon>
        <taxon>Micrococcales</taxon>
        <taxon>Microbacteriaceae</taxon>
        <taxon>Naasia</taxon>
    </lineage>
</organism>
<proteinExistence type="predicted"/>
<dbReference type="PANTHER" id="PTHR31527">
    <property type="entry name" value="RE64534P"/>
    <property type="match status" value="1"/>
</dbReference>
<dbReference type="Proteomes" id="UP000309133">
    <property type="component" value="Unassembled WGS sequence"/>
</dbReference>
<keyword evidence="3" id="KW-1185">Reference proteome</keyword>
<feature type="domain" description="DUF1989" evidence="1">
    <location>
        <begin position="33"/>
        <end position="197"/>
    </location>
</feature>
<sequence>MTNLIDRHNSEPESTDMTITAPFIDFAVPGTIHVPARGRLALKLRKGQKMTITDVKGQQVMDMIAAMVDDPNERLSCMFSRVSSGKWDLNEGYTVYSTKCTPMLNVLHDDNGTHNMTGGYCSQWSNAIRYGTGKTFTCHDNLVGDWEELGLDVEKISPDMCISLFMNIAHHADGTMQIQEPTTKPGDRITFEAQEDLYIGLSNCPEEHNPCNAFHVTEMDVTIE</sequence>
<name>A0A4V3WSV8_9MICO</name>
<dbReference type="EMBL" id="SSSM01000005">
    <property type="protein sequence ID" value="THG29337.1"/>
    <property type="molecule type" value="Genomic_DNA"/>
</dbReference>
<reference evidence="2 3" key="1">
    <citation type="submission" date="2019-04" db="EMBL/GenBank/DDBJ databases">
        <authorList>
            <person name="Jiang L."/>
        </authorList>
    </citation>
    <scope>NUCLEOTIDE SEQUENCE [LARGE SCALE GENOMIC DNA]</scope>
    <source>
        <strain evidence="2 3">YIM 131853</strain>
    </source>
</reference>
<dbReference type="PANTHER" id="PTHR31527:SF0">
    <property type="entry name" value="RE64534P"/>
    <property type="match status" value="1"/>
</dbReference>
<evidence type="ECO:0000313" key="2">
    <source>
        <dbReference type="EMBL" id="THG29337.1"/>
    </source>
</evidence>